<dbReference type="InterPro" id="IPR018062">
    <property type="entry name" value="HTH_AraC-typ_CS"/>
</dbReference>
<accession>A0ABS6JG95</accession>
<evidence type="ECO:0000259" key="4">
    <source>
        <dbReference type="PROSITE" id="PS01124"/>
    </source>
</evidence>
<proteinExistence type="predicted"/>
<reference evidence="5 6" key="1">
    <citation type="submission" date="2021-06" db="EMBL/GenBank/DDBJ databases">
        <title>Bacillus sp. RD4P76, an endophyte from a halophyte.</title>
        <authorList>
            <person name="Sun J.-Q."/>
        </authorList>
    </citation>
    <scope>NUCLEOTIDE SEQUENCE [LARGE SCALE GENOMIC DNA]</scope>
    <source>
        <strain evidence="5 6">CGMCC 1.15917</strain>
    </source>
</reference>
<evidence type="ECO:0000256" key="1">
    <source>
        <dbReference type="ARBA" id="ARBA00023015"/>
    </source>
</evidence>
<evidence type="ECO:0000313" key="5">
    <source>
        <dbReference type="EMBL" id="MBU9712711.1"/>
    </source>
</evidence>
<organism evidence="5 6">
    <name type="scientific">Evansella tamaricis</name>
    <dbReference type="NCBI Taxonomy" id="2069301"/>
    <lineage>
        <taxon>Bacteria</taxon>
        <taxon>Bacillati</taxon>
        <taxon>Bacillota</taxon>
        <taxon>Bacilli</taxon>
        <taxon>Bacillales</taxon>
        <taxon>Bacillaceae</taxon>
        <taxon>Evansella</taxon>
    </lineage>
</organism>
<keyword evidence="2" id="KW-0238">DNA-binding</keyword>
<dbReference type="SMART" id="SM00342">
    <property type="entry name" value="HTH_ARAC"/>
    <property type="match status" value="1"/>
</dbReference>
<evidence type="ECO:0000256" key="3">
    <source>
        <dbReference type="ARBA" id="ARBA00023163"/>
    </source>
</evidence>
<dbReference type="PANTHER" id="PTHR43280">
    <property type="entry name" value="ARAC-FAMILY TRANSCRIPTIONAL REGULATOR"/>
    <property type="match status" value="1"/>
</dbReference>
<dbReference type="InterPro" id="IPR018060">
    <property type="entry name" value="HTH_AraC"/>
</dbReference>
<keyword evidence="1" id="KW-0805">Transcription regulation</keyword>
<dbReference type="Proteomes" id="UP000784880">
    <property type="component" value="Unassembled WGS sequence"/>
</dbReference>
<comment type="caution">
    <text evidence="5">The sequence shown here is derived from an EMBL/GenBank/DDBJ whole genome shotgun (WGS) entry which is preliminary data.</text>
</comment>
<feature type="domain" description="HTH araC/xylS-type" evidence="4">
    <location>
        <begin position="132"/>
        <end position="229"/>
    </location>
</feature>
<evidence type="ECO:0000256" key="2">
    <source>
        <dbReference type="ARBA" id="ARBA00023125"/>
    </source>
</evidence>
<dbReference type="PANTHER" id="PTHR43280:SF34">
    <property type="entry name" value="ARAC-FAMILY TRANSCRIPTIONAL REGULATOR"/>
    <property type="match status" value="1"/>
</dbReference>
<name>A0ABS6JG95_9BACI</name>
<gene>
    <name evidence="5" type="ORF">KS419_13250</name>
</gene>
<evidence type="ECO:0000313" key="6">
    <source>
        <dbReference type="Proteomes" id="UP000784880"/>
    </source>
</evidence>
<protein>
    <submittedName>
        <fullName evidence="5">AraC family transcriptional regulator</fullName>
    </submittedName>
</protein>
<keyword evidence="6" id="KW-1185">Reference proteome</keyword>
<dbReference type="PROSITE" id="PS00041">
    <property type="entry name" value="HTH_ARAC_FAMILY_1"/>
    <property type="match status" value="1"/>
</dbReference>
<keyword evidence="3" id="KW-0804">Transcription</keyword>
<dbReference type="RefSeq" id="WP_217066886.1">
    <property type="nucleotide sequence ID" value="NZ_JAHQCS010000107.1"/>
</dbReference>
<dbReference type="Pfam" id="PF12833">
    <property type="entry name" value="HTH_18"/>
    <property type="match status" value="1"/>
</dbReference>
<sequence>MKLSQGSSSQVVKNQEKRFVVTRLEKKLELALESYDREVVIPLLKSYIQQTPIHFSTEIDSREKYYYLISLCISFIQKKGWYIHDVLGEGELPQQHESKISHENLLEIFSEKLERIVQYGKKDSKPQNQLIQRVINIVSEKVYEDITLKEAADLVFVNSSYLSRLFKREVGQSFSHYVMEQKMLHAKALLNEGYRISDVAQKLAYNDVSYFTKVFRKYWGMTPRDMLAFIRSEEQLDVACR</sequence>
<dbReference type="EMBL" id="JAHQCS010000107">
    <property type="protein sequence ID" value="MBU9712711.1"/>
    <property type="molecule type" value="Genomic_DNA"/>
</dbReference>
<dbReference type="PROSITE" id="PS01124">
    <property type="entry name" value="HTH_ARAC_FAMILY_2"/>
    <property type="match status" value="1"/>
</dbReference>